<evidence type="ECO:0000256" key="1">
    <source>
        <dbReference type="ARBA" id="ARBA00022741"/>
    </source>
</evidence>
<dbReference type="GO" id="GO:0140662">
    <property type="term" value="F:ATP-dependent protein folding chaperone"/>
    <property type="evidence" value="ECO:0007669"/>
    <property type="project" value="InterPro"/>
</dbReference>
<keyword evidence="1" id="KW-0547">Nucleotide-binding</keyword>
<name>A0A1U7M4M1_TISCR</name>
<dbReference type="Proteomes" id="UP000186112">
    <property type="component" value="Unassembled WGS sequence"/>
</dbReference>
<dbReference type="InterPro" id="IPR013126">
    <property type="entry name" value="Hsp_70_fam"/>
</dbReference>
<organism evidence="4 5">
    <name type="scientific">Tissierella creatinophila DSM 6911</name>
    <dbReference type="NCBI Taxonomy" id="1123403"/>
    <lineage>
        <taxon>Bacteria</taxon>
        <taxon>Bacillati</taxon>
        <taxon>Bacillota</taxon>
        <taxon>Tissierellia</taxon>
        <taxon>Tissierellales</taxon>
        <taxon>Tissierellaceae</taxon>
        <taxon>Tissierella</taxon>
    </lineage>
</organism>
<keyword evidence="2" id="KW-0067">ATP-binding</keyword>
<dbReference type="EMBL" id="LTDM01000032">
    <property type="protein sequence ID" value="OLS02264.1"/>
    <property type="molecule type" value="Genomic_DNA"/>
</dbReference>
<evidence type="ECO:0000313" key="5">
    <source>
        <dbReference type="Proteomes" id="UP000186112"/>
    </source>
</evidence>
<dbReference type="GO" id="GO:0005524">
    <property type="term" value="F:ATP binding"/>
    <property type="evidence" value="ECO:0007669"/>
    <property type="project" value="UniProtKB-KW"/>
</dbReference>
<gene>
    <name evidence="4" type="primary">dnaK_2</name>
    <name evidence="4" type="ORF">TICRE_16500</name>
</gene>
<dbReference type="InterPro" id="IPR029047">
    <property type="entry name" value="HSP70_peptide-bd_sf"/>
</dbReference>
<proteinExistence type="predicted"/>
<evidence type="ECO:0000256" key="3">
    <source>
        <dbReference type="ARBA" id="ARBA00023186"/>
    </source>
</evidence>
<comment type="caution">
    <text evidence="4">The sequence shown here is derived from an EMBL/GenBank/DDBJ whole genome shotgun (WGS) entry which is preliminary data.</text>
</comment>
<dbReference type="Pfam" id="PF00012">
    <property type="entry name" value="HSP70"/>
    <property type="match status" value="1"/>
</dbReference>
<protein>
    <submittedName>
        <fullName evidence="4">Chaperone protein DnaK</fullName>
    </submittedName>
</protein>
<dbReference type="PANTHER" id="PTHR19375">
    <property type="entry name" value="HEAT SHOCK PROTEIN 70KDA"/>
    <property type="match status" value="1"/>
</dbReference>
<dbReference type="Gene3D" id="2.60.34.10">
    <property type="entry name" value="Substrate Binding Domain Of DNAk, Chain A, domain 1"/>
    <property type="match status" value="1"/>
</dbReference>
<dbReference type="OrthoDB" id="9766019at2"/>
<keyword evidence="3" id="KW-0143">Chaperone</keyword>
<evidence type="ECO:0000256" key="2">
    <source>
        <dbReference type="ARBA" id="ARBA00022840"/>
    </source>
</evidence>
<evidence type="ECO:0000313" key="4">
    <source>
        <dbReference type="EMBL" id="OLS02264.1"/>
    </source>
</evidence>
<keyword evidence="5" id="KW-1185">Reference proteome</keyword>
<sequence length="139" mass="16177">MQKNIAKMSIGLSVSVRDRDGKLVKQVFDPIIYRGDFLPCTRNRTYRTTKQSQTAVNLRVYAGEQTFVEDNLELGNFVIEKIPKNDVGKEKVDVTFHLDKDLMLYISLKVKSTGREETRVIDTKIMQEDIRVFNKLYNR</sequence>
<reference evidence="4 5" key="1">
    <citation type="submission" date="2016-02" db="EMBL/GenBank/DDBJ databases">
        <title>Genome sequence of Tissierella creatinophila DSM 6911.</title>
        <authorList>
            <person name="Poehlein A."/>
            <person name="Daniel R."/>
        </authorList>
    </citation>
    <scope>NUCLEOTIDE SEQUENCE [LARGE SCALE GENOMIC DNA]</scope>
    <source>
        <strain evidence="4 5">DSM 6911</strain>
    </source>
</reference>
<accession>A0A1U7M4M1</accession>
<dbReference type="RefSeq" id="WP_075726978.1">
    <property type="nucleotide sequence ID" value="NZ_LTDM01000032.1"/>
</dbReference>
<dbReference type="SUPFAM" id="SSF100920">
    <property type="entry name" value="Heat shock protein 70kD (HSP70), peptide-binding domain"/>
    <property type="match status" value="1"/>
</dbReference>
<dbReference type="AlphaFoldDB" id="A0A1U7M4M1"/>